<keyword evidence="1" id="KW-0547">Nucleotide-binding</keyword>
<gene>
    <name evidence="5" type="ORF">HLUCCA11_23740</name>
</gene>
<name>A0A0P8BCY8_9CYAN</name>
<evidence type="ECO:0000256" key="1">
    <source>
        <dbReference type="ARBA" id="ARBA00022741"/>
    </source>
</evidence>
<dbReference type="PROSITE" id="PS50011">
    <property type="entry name" value="PROTEIN_KINASE_DOM"/>
    <property type="match status" value="1"/>
</dbReference>
<sequence>MMITDTVFTDRYQIEKLLSQKSGRRTFLAKDLQSQVPVIIKQLRFGDVFEWDDLKLFEREAATLKNLDHPEVPKYLDYFEFNEADNPSFALVQSYIEAPSLATLITRGCKFSEAEIIELADRLLDLLAYLHQQHPPVIHRDIKPSNILIGNRSGNSIGDVYLVDFGSVQTVAKKEEGTITIVGSYGYIPLEQFGGQTTTASDLYSLGMTLIYLLTGTHPAALPQTNGRVKFNAEISKWFERWLDRMTHPHLDKRFDSAKAAQLALKSEDGSYGNFDRLKPAHTQIRLCRDQNRLQISWHKTNEKIFFWTCFGLLFWFAVFISYIPSLWYMWSLLLLIGLTGITQKKDHYLKTNCHLIIDDRHIYNLKDYKKGRKSIKLSEHLRTQIGILAYNPGYTFDKCLDTKGRLIQGSTITILPKLYVYCGNFEYSFPAQFSQAELWWLGQELSDFLDLELQVIYPTPKVPPANTCAGGC</sequence>
<dbReference type="EMBL" id="LJZR01000103">
    <property type="protein sequence ID" value="KPQ31437.1"/>
    <property type="molecule type" value="Genomic_DNA"/>
</dbReference>
<dbReference type="Proteomes" id="UP000050465">
    <property type="component" value="Unassembled WGS sequence"/>
</dbReference>
<evidence type="ECO:0000256" key="3">
    <source>
        <dbReference type="SAM" id="Phobius"/>
    </source>
</evidence>
<dbReference type="InterPro" id="IPR011009">
    <property type="entry name" value="Kinase-like_dom_sf"/>
</dbReference>
<dbReference type="GO" id="GO:0004674">
    <property type="term" value="F:protein serine/threonine kinase activity"/>
    <property type="evidence" value="ECO:0007669"/>
    <property type="project" value="TreeGrafter"/>
</dbReference>
<dbReference type="Pfam" id="PF00069">
    <property type="entry name" value="Pkinase"/>
    <property type="match status" value="1"/>
</dbReference>
<dbReference type="Gene3D" id="1.10.510.10">
    <property type="entry name" value="Transferase(Phosphotransferase) domain 1"/>
    <property type="match status" value="1"/>
</dbReference>
<keyword evidence="2" id="KW-0067">ATP-binding</keyword>
<dbReference type="AlphaFoldDB" id="A0A0P8BCY8"/>
<evidence type="ECO:0000313" key="5">
    <source>
        <dbReference type="EMBL" id="KPQ31437.1"/>
    </source>
</evidence>
<accession>A0A0P8BCY8</accession>
<dbReference type="SUPFAM" id="SSF56112">
    <property type="entry name" value="Protein kinase-like (PK-like)"/>
    <property type="match status" value="1"/>
</dbReference>
<keyword evidence="5" id="KW-0808">Transferase</keyword>
<dbReference type="SMART" id="SM00220">
    <property type="entry name" value="S_TKc"/>
    <property type="match status" value="1"/>
</dbReference>
<protein>
    <submittedName>
        <fullName evidence="5">Protein kinase domain</fullName>
    </submittedName>
</protein>
<evidence type="ECO:0000313" key="6">
    <source>
        <dbReference type="Proteomes" id="UP000050465"/>
    </source>
</evidence>
<keyword evidence="3" id="KW-1133">Transmembrane helix</keyword>
<proteinExistence type="predicted"/>
<evidence type="ECO:0000259" key="4">
    <source>
        <dbReference type="PROSITE" id="PS50011"/>
    </source>
</evidence>
<dbReference type="PROSITE" id="PS00108">
    <property type="entry name" value="PROTEIN_KINASE_ST"/>
    <property type="match status" value="1"/>
</dbReference>
<organism evidence="5 6">
    <name type="scientific">Phormidesmis priestleyi Ana</name>
    <dbReference type="NCBI Taxonomy" id="1666911"/>
    <lineage>
        <taxon>Bacteria</taxon>
        <taxon>Bacillati</taxon>
        <taxon>Cyanobacteriota</taxon>
        <taxon>Cyanophyceae</taxon>
        <taxon>Leptolyngbyales</taxon>
        <taxon>Leptolyngbyaceae</taxon>
        <taxon>Phormidesmis</taxon>
    </lineage>
</organism>
<keyword evidence="5" id="KW-0418">Kinase</keyword>
<keyword evidence="3" id="KW-0472">Membrane</keyword>
<dbReference type="InterPro" id="IPR008271">
    <property type="entry name" value="Ser/Thr_kinase_AS"/>
</dbReference>
<keyword evidence="3" id="KW-0812">Transmembrane</keyword>
<dbReference type="InterPro" id="IPR000719">
    <property type="entry name" value="Prot_kinase_dom"/>
</dbReference>
<dbReference type="GO" id="GO:0005524">
    <property type="term" value="F:ATP binding"/>
    <property type="evidence" value="ECO:0007669"/>
    <property type="project" value="UniProtKB-KW"/>
</dbReference>
<dbReference type="PANTHER" id="PTHR24363:SF7">
    <property type="entry name" value="SERINE_THREONINE-PROTEIN KINASE-LIKE PROTEIN E"/>
    <property type="match status" value="1"/>
</dbReference>
<comment type="caution">
    <text evidence="5">The sequence shown here is derived from an EMBL/GenBank/DDBJ whole genome shotgun (WGS) entry which is preliminary data.</text>
</comment>
<reference evidence="5 6" key="1">
    <citation type="submission" date="2015-09" db="EMBL/GenBank/DDBJ databases">
        <title>Identification and resolution of microdiversity through metagenomic sequencing of parallel consortia.</title>
        <authorList>
            <person name="Nelson W.C."/>
            <person name="Romine M.F."/>
            <person name="Lindemann S.R."/>
        </authorList>
    </citation>
    <scope>NUCLEOTIDE SEQUENCE [LARGE SCALE GENOMIC DNA]</scope>
    <source>
        <strain evidence="5">Ana</strain>
    </source>
</reference>
<dbReference type="PATRIC" id="fig|1666911.3.peg.947"/>
<dbReference type="CDD" id="cd14014">
    <property type="entry name" value="STKc_PknB_like"/>
    <property type="match status" value="1"/>
</dbReference>
<dbReference type="PANTHER" id="PTHR24363">
    <property type="entry name" value="SERINE/THREONINE PROTEIN KINASE"/>
    <property type="match status" value="1"/>
</dbReference>
<feature type="transmembrane region" description="Helical" evidence="3">
    <location>
        <begin position="305"/>
        <end position="321"/>
    </location>
</feature>
<feature type="domain" description="Protein kinase" evidence="4">
    <location>
        <begin position="12"/>
        <end position="265"/>
    </location>
</feature>
<evidence type="ECO:0000256" key="2">
    <source>
        <dbReference type="ARBA" id="ARBA00022840"/>
    </source>
</evidence>
<dbReference type="STRING" id="1666911.HLUCCA11_23740"/>